<evidence type="ECO:0000313" key="3">
    <source>
        <dbReference type="Proteomes" id="UP000018461"/>
    </source>
</evidence>
<sequence>MSQKQIMTIVVTLVCAAISFAEIQNIRYAKQVDTPTTIHPIRLIACIAIVIMGIYSLVTGHYILNVG</sequence>
<keyword evidence="1" id="KW-0812">Transmembrane</keyword>
<dbReference type="PATRIC" id="fig|796943.3.peg.2127"/>
<keyword evidence="1" id="KW-1133">Transmembrane helix</keyword>
<dbReference type="Proteomes" id="UP000018461">
    <property type="component" value="Unassembled WGS sequence"/>
</dbReference>
<organism evidence="2 3">
    <name type="scientific">Oribacterium parvum ACB1</name>
    <dbReference type="NCBI Taxonomy" id="796943"/>
    <lineage>
        <taxon>Bacteria</taxon>
        <taxon>Bacillati</taxon>
        <taxon>Bacillota</taxon>
        <taxon>Clostridia</taxon>
        <taxon>Lachnospirales</taxon>
        <taxon>Lachnospiraceae</taxon>
        <taxon>Oribacterium</taxon>
    </lineage>
</organism>
<proteinExistence type="predicted"/>
<feature type="transmembrane region" description="Helical" evidence="1">
    <location>
        <begin position="43"/>
        <end position="64"/>
    </location>
</feature>
<evidence type="ECO:0000256" key="1">
    <source>
        <dbReference type="SAM" id="Phobius"/>
    </source>
</evidence>
<dbReference type="RefSeq" id="WP_009535498.1">
    <property type="nucleotide sequence ID" value="NZ_KE148312.1"/>
</dbReference>
<keyword evidence="3" id="KW-1185">Reference proteome</keyword>
<feature type="transmembrane region" description="Helical" evidence="1">
    <location>
        <begin position="6"/>
        <end position="23"/>
    </location>
</feature>
<accession>G9WQM6</accession>
<name>G9WQM6_9FIRM</name>
<dbReference type="EMBL" id="AFZC02000002">
    <property type="protein sequence ID" value="EHL09686.1"/>
    <property type="molecule type" value="Genomic_DNA"/>
</dbReference>
<dbReference type="AlphaFoldDB" id="G9WQM6"/>
<reference evidence="2" key="2">
    <citation type="submission" date="2013-03" db="EMBL/GenBank/DDBJ databases">
        <title>The Genome Sequence of Oribacterium sp. ACB1.</title>
        <authorList>
            <consortium name="The Broad Institute Genomics Platform"/>
            <consortium name="The Broad Institute Genome Sequencing Center for Infectious Disease"/>
            <person name="Earl A."/>
            <person name="Ward D."/>
            <person name="Feldgarden M."/>
            <person name="Gevers D."/>
            <person name="Sizova M."/>
            <person name="Hazen A."/>
            <person name="Epstein S."/>
            <person name="Walker B."/>
            <person name="Young S."/>
            <person name="Zeng Q."/>
            <person name="Gargeya S."/>
            <person name="Fitzgerald M."/>
            <person name="Haas B."/>
            <person name="Abouelleil A."/>
            <person name="Allen A.W."/>
            <person name="Alvarado L."/>
            <person name="Arachchi H.M."/>
            <person name="Berlin A.M."/>
            <person name="Chapman S.B."/>
            <person name="Gainer-Dewar J."/>
            <person name="Goldberg J."/>
            <person name="Griggs A."/>
            <person name="Gujja S."/>
            <person name="Hansen M."/>
            <person name="Howarth C."/>
            <person name="Imamovic A."/>
            <person name="Ireland A."/>
            <person name="Larimer J."/>
            <person name="McCowan C."/>
            <person name="Murphy C."/>
            <person name="Pearson M."/>
            <person name="Poon T.W."/>
            <person name="Priest M."/>
            <person name="Roberts A."/>
            <person name="Saif S."/>
            <person name="Shea T."/>
            <person name="Sisk P."/>
            <person name="Sykes S."/>
            <person name="Wortman J."/>
            <person name="Nusbaum C."/>
            <person name="Birren B."/>
        </authorList>
    </citation>
    <scope>NUCLEOTIDE SEQUENCE [LARGE SCALE GENOMIC DNA]</scope>
    <source>
        <strain evidence="2">ACB1</strain>
    </source>
</reference>
<gene>
    <name evidence="2" type="ORF">HMPREF9625_01659</name>
</gene>
<protein>
    <submittedName>
        <fullName evidence="2">Uncharacterized protein</fullName>
    </submittedName>
</protein>
<comment type="caution">
    <text evidence="2">The sequence shown here is derived from an EMBL/GenBank/DDBJ whole genome shotgun (WGS) entry which is preliminary data.</text>
</comment>
<keyword evidence="1" id="KW-0472">Membrane</keyword>
<reference evidence="2" key="1">
    <citation type="submission" date="2011-08" db="EMBL/GenBank/DDBJ databases">
        <authorList>
            <consortium name="The Broad Institute Genome Sequencing Platform"/>
            <person name="Earl A."/>
            <person name="Ward D."/>
            <person name="Feldgarden M."/>
            <person name="Gevers D."/>
            <person name="Sizova M."/>
            <person name="Hazen A."/>
            <person name="Epstein S."/>
            <person name="Young S.K."/>
            <person name="Zeng Q."/>
            <person name="Gargeya S."/>
            <person name="Fitzgerald M."/>
            <person name="Haas B."/>
            <person name="Abouelleil A."/>
            <person name="Alvarado L."/>
            <person name="Arachchi H.M."/>
            <person name="Berlin A."/>
            <person name="Brown A."/>
            <person name="Chapman S.B."/>
            <person name="Chen Z."/>
            <person name="Dunbar C."/>
            <person name="Freedman E."/>
            <person name="Gearin G."/>
            <person name="Gellesch M."/>
            <person name="Goldberg J."/>
            <person name="Griggs A."/>
            <person name="Gujja S."/>
            <person name="Heiman D."/>
            <person name="Howarth C."/>
            <person name="Larson L."/>
            <person name="Lui A."/>
            <person name="MacDonald P.J.P."/>
            <person name="Montmayeur A."/>
            <person name="Murphy C."/>
            <person name="Neiman D."/>
            <person name="Pearson M."/>
            <person name="Priest M."/>
            <person name="Roberts A."/>
            <person name="Saif S."/>
            <person name="Shea T."/>
            <person name="Shenoy N."/>
            <person name="Sisk P."/>
            <person name="Stolte C."/>
            <person name="Sykes S."/>
            <person name="Wortman J."/>
            <person name="Nusbaum C."/>
            <person name="Birren B."/>
        </authorList>
    </citation>
    <scope>NUCLEOTIDE SEQUENCE</scope>
    <source>
        <strain evidence="2">ACB1</strain>
    </source>
</reference>
<evidence type="ECO:0000313" key="2">
    <source>
        <dbReference type="EMBL" id="EHL09686.1"/>
    </source>
</evidence>
<dbReference type="HOGENOM" id="CLU_181502_0_0_9"/>